<dbReference type="KEGG" id="nzl:D0T92_04680"/>
<reference evidence="3 4" key="1">
    <citation type="submission" date="2018-08" db="EMBL/GenBank/DDBJ databases">
        <title>Neisseria zalophi ATCC BAA-2455 complete genome.</title>
        <authorList>
            <person name="Veseli I.A."/>
            <person name="Buttler R."/>
            <person name="Mascarenhas dos Santos A.C."/>
            <person name="Pombert J.-F."/>
        </authorList>
    </citation>
    <scope>NUCLEOTIDE SEQUENCE [LARGE SCALE GENOMIC DNA]</scope>
    <source>
        <strain evidence="3 4">ATCC BAA-2455</strain>
    </source>
</reference>
<accession>A0A5J6PU61</accession>
<dbReference type="Gene3D" id="2.60.40.2610">
    <property type="entry name" value="Outer membrane usher protein FimD, plug domain"/>
    <property type="match status" value="1"/>
</dbReference>
<proteinExistence type="predicted"/>
<feature type="compositionally biased region" description="Low complexity" evidence="1">
    <location>
        <begin position="117"/>
        <end position="137"/>
    </location>
</feature>
<dbReference type="RefSeq" id="WP_151050668.1">
    <property type="nucleotide sequence ID" value="NZ_CP031700.1"/>
</dbReference>
<dbReference type="OrthoDB" id="8587at2"/>
<name>A0A5J6PU61_9NEIS</name>
<evidence type="ECO:0000256" key="2">
    <source>
        <dbReference type="SAM" id="SignalP"/>
    </source>
</evidence>
<dbReference type="PANTHER" id="PTHR30451:SF5">
    <property type="entry name" value="SLR0019 PROTEIN"/>
    <property type="match status" value="1"/>
</dbReference>
<dbReference type="Proteomes" id="UP000325713">
    <property type="component" value="Chromosome"/>
</dbReference>
<feature type="compositionally biased region" description="Polar residues" evidence="1">
    <location>
        <begin position="138"/>
        <end position="148"/>
    </location>
</feature>
<organism evidence="3 4">
    <name type="scientific">Neisseria zalophi</name>
    <dbReference type="NCBI Taxonomy" id="640030"/>
    <lineage>
        <taxon>Bacteria</taxon>
        <taxon>Pseudomonadati</taxon>
        <taxon>Pseudomonadota</taxon>
        <taxon>Betaproteobacteria</taxon>
        <taxon>Neisseriales</taxon>
        <taxon>Neisseriaceae</taxon>
        <taxon>Neisseria</taxon>
    </lineage>
</organism>
<keyword evidence="2" id="KW-0732">Signal</keyword>
<dbReference type="InterPro" id="IPR042186">
    <property type="entry name" value="FimD_plug_dom"/>
</dbReference>
<evidence type="ECO:0000313" key="4">
    <source>
        <dbReference type="Proteomes" id="UP000325713"/>
    </source>
</evidence>
<gene>
    <name evidence="3" type="ORF">D0T92_04680</name>
</gene>
<dbReference type="GO" id="GO:0015473">
    <property type="term" value="F:fimbrial usher porin activity"/>
    <property type="evidence" value="ECO:0007669"/>
    <property type="project" value="InterPro"/>
</dbReference>
<dbReference type="EMBL" id="CP031700">
    <property type="protein sequence ID" value="QEY25896.1"/>
    <property type="molecule type" value="Genomic_DNA"/>
</dbReference>
<feature type="compositionally biased region" description="Polar residues" evidence="1">
    <location>
        <begin position="97"/>
        <end position="108"/>
    </location>
</feature>
<dbReference type="GO" id="GO:0009279">
    <property type="term" value="C:cell outer membrane"/>
    <property type="evidence" value="ECO:0007669"/>
    <property type="project" value="TreeGrafter"/>
</dbReference>
<dbReference type="AlphaFoldDB" id="A0A5J6PU61"/>
<sequence length="868" mass="95015">MQPLNAAFPLKQTVYGILLCFCTSAFATQQNLPQTAAYSEEWLPVYPQVSVNGRVSDGLFPFMSDNGRIFVQTDTLYALGINIPETVLQQAVTRKKSLNSNTETTTANEPVLSAAPSETQGQTEEAATSAASEPTQTIPKSNTAASDTQSHDIETWAELNTLTGLDVKYNAAQQTLALTAPLDWLNLPTTVIGQKPERAYDIAKPGFAGILNYDANITRNSNGGTTQGILAEARFTTPAGYLSHQQIWSRTRFSAERTNTQNRNVRLDTFWRSVWPERGLIMTAGDLTTGQTGISGSARIGGFKLEHSYRTQPWRNTTPLRAYVGESTLPGTVDLYLNGVRQYRQDVAAGEYEITLPPSISGRGNAQVVATDILGRTVVVDMPLYGGSGMLAKGLNEWSLEAGYLRKNYGLKSFDYDKQLVGSGTLRYGLTNFVTTQLHAEGGGGYRRFGLEANTVLGSLGQLNLSHAQSFFKQHKGKQSSIFFSTQYGNWTFGSGWSSTDDAFTGFNALLAPSEYRPKPLKRHTASVSVGWHNESLGSFNLSYLRLKSDHDQIDKTGTFSWSRNIGRRASIFMSASKYSGENRNHHSVYGGISLSFDKGYSASINARKESDHGNSYRVALNKSGSGVGSTSWNIGWEQQNNTNGSNRGRLNGFIRHETQYGDARAGLYHTPQSTHWDAGWRGGLVWMRGGLFPTRNIYDSFAVVSTAGMANIPVSLSNNYIGKTNRNGLLLVPSLSAYQKNMLSIDITDLPQDIQTERARIEAVPSERSGMAVDFKLNRMQAASMILKDENGSVLPANSTVFHTDGTPVAVVGFDGQTFIEHLISGNNTFEVSLPEEGGICRFNIDYQAKSHLGSLPDLGEILCIRQ</sequence>
<feature type="region of interest" description="Disordered" evidence="1">
    <location>
        <begin position="97"/>
        <end position="149"/>
    </location>
</feature>
<keyword evidence="4" id="KW-1185">Reference proteome</keyword>
<dbReference type="Pfam" id="PF00577">
    <property type="entry name" value="Usher"/>
    <property type="match status" value="1"/>
</dbReference>
<feature type="chain" id="PRO_5023924913" evidence="2">
    <location>
        <begin position="28"/>
        <end position="868"/>
    </location>
</feature>
<evidence type="ECO:0000313" key="3">
    <source>
        <dbReference type="EMBL" id="QEY25896.1"/>
    </source>
</evidence>
<dbReference type="InterPro" id="IPR000015">
    <property type="entry name" value="Fimb_usher"/>
</dbReference>
<dbReference type="PANTHER" id="PTHR30451">
    <property type="entry name" value="OUTER MEMBRANE USHER PROTEIN"/>
    <property type="match status" value="1"/>
</dbReference>
<protein>
    <submittedName>
        <fullName evidence="3">Fimbrial biogenesis outer membrane usher protein</fullName>
    </submittedName>
</protein>
<dbReference type="Gene3D" id="2.60.40.3110">
    <property type="match status" value="1"/>
</dbReference>
<dbReference type="GO" id="GO:0009297">
    <property type="term" value="P:pilus assembly"/>
    <property type="evidence" value="ECO:0007669"/>
    <property type="project" value="InterPro"/>
</dbReference>
<feature type="signal peptide" evidence="2">
    <location>
        <begin position="1"/>
        <end position="27"/>
    </location>
</feature>
<evidence type="ECO:0000256" key="1">
    <source>
        <dbReference type="SAM" id="MobiDB-lite"/>
    </source>
</evidence>